<feature type="active site" description="GMP-histidine intermediate" evidence="15">
    <location>
        <position position="48"/>
    </location>
</feature>
<dbReference type="EC" id="2.7.1.156" evidence="14"/>
<dbReference type="EC" id="2.7.7.62" evidence="14"/>
<dbReference type="GO" id="GO:0005524">
    <property type="term" value="F:ATP binding"/>
    <property type="evidence" value="ECO:0007669"/>
    <property type="project" value="UniProtKB-UniRule"/>
</dbReference>
<proteinExistence type="inferred from homology"/>
<dbReference type="PANTHER" id="PTHR34848:SF1">
    <property type="entry name" value="BIFUNCTIONAL ADENOSYLCOBALAMIN BIOSYNTHESIS PROTEIN COBU"/>
    <property type="match status" value="1"/>
</dbReference>
<evidence type="ECO:0000256" key="4">
    <source>
        <dbReference type="ARBA" id="ARBA00003889"/>
    </source>
</evidence>
<evidence type="ECO:0000256" key="11">
    <source>
        <dbReference type="ARBA" id="ARBA00022777"/>
    </source>
</evidence>
<evidence type="ECO:0000256" key="15">
    <source>
        <dbReference type="PIRSR" id="PIRSR006135-1"/>
    </source>
</evidence>
<dbReference type="InterPro" id="IPR003203">
    <property type="entry name" value="CobU/CobP"/>
</dbReference>
<dbReference type="GO" id="GO:0009236">
    <property type="term" value="P:cobalamin biosynthetic process"/>
    <property type="evidence" value="ECO:0007669"/>
    <property type="project" value="UniProtKB-UniRule"/>
</dbReference>
<evidence type="ECO:0000256" key="6">
    <source>
        <dbReference type="ARBA" id="ARBA00005159"/>
    </source>
</evidence>
<keyword evidence="13 14" id="KW-0342">GTP-binding</keyword>
<dbReference type="AlphaFoldDB" id="A0A009IMY3"/>
<evidence type="ECO:0000256" key="7">
    <source>
        <dbReference type="ARBA" id="ARBA00007490"/>
    </source>
</evidence>
<keyword evidence="11 14" id="KW-0418">Kinase</keyword>
<dbReference type="UniPathway" id="UPA00148">
    <property type="reaction ID" value="UER00236"/>
</dbReference>
<gene>
    <name evidence="17" type="ORF">J512_2490</name>
</gene>
<comment type="similarity">
    <text evidence="7 14">Belongs to the CobU/CobP family.</text>
</comment>
<feature type="binding site" evidence="16">
    <location>
        <begin position="32"/>
        <end position="34"/>
    </location>
    <ligand>
        <name>GTP</name>
        <dbReference type="ChEBI" id="CHEBI:37565"/>
    </ligand>
</feature>
<evidence type="ECO:0000256" key="9">
    <source>
        <dbReference type="ARBA" id="ARBA00022679"/>
    </source>
</evidence>
<dbReference type="Gene3D" id="3.40.50.300">
    <property type="entry name" value="P-loop containing nucleotide triphosphate hydrolases"/>
    <property type="match status" value="1"/>
</dbReference>
<evidence type="ECO:0000313" key="18">
    <source>
        <dbReference type="Proteomes" id="UP000020595"/>
    </source>
</evidence>
<accession>A0A009IMY3</accession>
<organism evidence="17 18">
    <name type="scientific">Acinetobacter baumannii (strain 1295743)</name>
    <dbReference type="NCBI Taxonomy" id="1310613"/>
    <lineage>
        <taxon>Bacteria</taxon>
        <taxon>Pseudomonadati</taxon>
        <taxon>Pseudomonadota</taxon>
        <taxon>Gammaproteobacteria</taxon>
        <taxon>Moraxellales</taxon>
        <taxon>Moraxellaceae</taxon>
        <taxon>Acinetobacter</taxon>
        <taxon>Acinetobacter calcoaceticus/baumannii complex</taxon>
    </lineage>
</organism>
<dbReference type="Pfam" id="PF02283">
    <property type="entry name" value="CobU"/>
    <property type="match status" value="1"/>
</dbReference>
<dbReference type="GO" id="GO:0008820">
    <property type="term" value="F:cobinamide phosphate guanylyltransferase activity"/>
    <property type="evidence" value="ECO:0007669"/>
    <property type="project" value="UniProtKB-UniRule"/>
</dbReference>
<evidence type="ECO:0000256" key="13">
    <source>
        <dbReference type="ARBA" id="ARBA00023134"/>
    </source>
</evidence>
<comment type="pathway">
    <text evidence="5 14">Cofactor biosynthesis; adenosylcobalamin biosynthesis; adenosylcobalamin from cob(II)yrinate a,c-diamide: step 6/7.</text>
</comment>
<dbReference type="PIRSF" id="PIRSF006135">
    <property type="entry name" value="CobU"/>
    <property type="match status" value="1"/>
</dbReference>
<evidence type="ECO:0000256" key="12">
    <source>
        <dbReference type="ARBA" id="ARBA00022840"/>
    </source>
</evidence>
<evidence type="ECO:0000256" key="3">
    <source>
        <dbReference type="ARBA" id="ARBA00001522"/>
    </source>
</evidence>
<comment type="pathway">
    <text evidence="6 14">Cofactor biosynthesis; adenosylcobalamin biosynthesis; adenosylcobalamin from cob(II)yrinate a,c-diamide: step 5/7.</text>
</comment>
<feature type="binding site" evidence="16">
    <location>
        <begin position="7"/>
        <end position="14"/>
    </location>
    <ligand>
        <name>GTP</name>
        <dbReference type="ChEBI" id="CHEBI:37565"/>
    </ligand>
</feature>
<comment type="function">
    <text evidence="4 14">Catalyzes ATP-dependent phosphorylation of adenosylcobinamide and addition of GMP to adenosylcobinamide phosphate.</text>
</comment>
<dbReference type="GO" id="GO:0043752">
    <property type="term" value="F:adenosylcobinamide kinase activity"/>
    <property type="evidence" value="ECO:0007669"/>
    <property type="project" value="UniProtKB-EC"/>
</dbReference>
<dbReference type="CDD" id="cd00544">
    <property type="entry name" value="CobU"/>
    <property type="match status" value="1"/>
</dbReference>
<reference evidence="17 18" key="1">
    <citation type="submission" date="2014-02" db="EMBL/GenBank/DDBJ databases">
        <title>Comparative genomics and transcriptomics to identify genetic mechanisms underlying the emergence of carbapenem resistant Acinetobacter baumannii (CRAb).</title>
        <authorList>
            <person name="Harris A.D."/>
            <person name="Johnson K.J."/>
            <person name="George J."/>
            <person name="Shefchek K."/>
            <person name="Daugherty S.C."/>
            <person name="Parankush S."/>
            <person name="Sadzewicz L."/>
            <person name="Tallon L."/>
            <person name="Sengamalay N."/>
            <person name="Hazen T.H."/>
            <person name="Rasko D.A."/>
        </authorList>
    </citation>
    <scope>NUCLEOTIDE SEQUENCE [LARGE SCALE GENOMIC DNA]</scope>
    <source>
        <strain evidence="17 18">1295743</strain>
    </source>
</reference>
<keyword evidence="9 14" id="KW-0808">Transferase</keyword>
<comment type="catalytic activity">
    <reaction evidence="2 14">
        <text>adenosylcob(III)inamide phosphate + GTP + H(+) = adenosylcob(III)inamide-GDP + diphosphate</text>
        <dbReference type="Rhea" id="RHEA:22712"/>
        <dbReference type="ChEBI" id="CHEBI:15378"/>
        <dbReference type="ChEBI" id="CHEBI:33019"/>
        <dbReference type="ChEBI" id="CHEBI:37565"/>
        <dbReference type="ChEBI" id="CHEBI:58502"/>
        <dbReference type="ChEBI" id="CHEBI:60487"/>
        <dbReference type="EC" id="2.7.7.62"/>
    </reaction>
</comment>
<dbReference type="RefSeq" id="WP_000939711.1">
    <property type="nucleotide sequence ID" value="NZ_JEWH01000031.1"/>
</dbReference>
<comment type="caution">
    <text evidence="17">The sequence shown here is derived from an EMBL/GenBank/DDBJ whole genome shotgun (WGS) entry which is preliminary data.</text>
</comment>
<evidence type="ECO:0000256" key="8">
    <source>
        <dbReference type="ARBA" id="ARBA00022573"/>
    </source>
</evidence>
<keyword evidence="10 14" id="KW-0547">Nucleotide-binding</keyword>
<dbReference type="EMBL" id="JEWH01000031">
    <property type="protein sequence ID" value="EXB05168.1"/>
    <property type="molecule type" value="Genomic_DNA"/>
</dbReference>
<evidence type="ECO:0000256" key="14">
    <source>
        <dbReference type="PIRNR" id="PIRNR006135"/>
    </source>
</evidence>
<dbReference type="InterPro" id="IPR027417">
    <property type="entry name" value="P-loop_NTPase"/>
</dbReference>
<protein>
    <recommendedName>
        <fullName evidence="14">Bifunctional adenosylcobalamin biosynthesis protein</fullName>
        <ecNumber evidence="14">2.7.1.156</ecNumber>
        <ecNumber evidence="14">2.7.7.62</ecNumber>
    </recommendedName>
</protein>
<dbReference type="GO" id="GO:0005525">
    <property type="term" value="F:GTP binding"/>
    <property type="evidence" value="ECO:0007669"/>
    <property type="project" value="UniProtKB-UniRule"/>
</dbReference>
<evidence type="ECO:0000256" key="1">
    <source>
        <dbReference type="ARBA" id="ARBA00000312"/>
    </source>
</evidence>
<evidence type="ECO:0000256" key="5">
    <source>
        <dbReference type="ARBA" id="ARBA00004692"/>
    </source>
</evidence>
<evidence type="ECO:0000256" key="10">
    <source>
        <dbReference type="ARBA" id="ARBA00022741"/>
    </source>
</evidence>
<evidence type="ECO:0000256" key="2">
    <source>
        <dbReference type="ARBA" id="ARBA00000711"/>
    </source>
</evidence>
<dbReference type="NCBIfam" id="NF004469">
    <property type="entry name" value="PRK05800.1"/>
    <property type="match status" value="1"/>
</dbReference>
<dbReference type="PATRIC" id="fig|1310613.3.peg.2395"/>
<dbReference type="PANTHER" id="PTHR34848">
    <property type="match status" value="1"/>
</dbReference>
<name>A0A009IMY3_ACIB9</name>
<dbReference type="Proteomes" id="UP000020595">
    <property type="component" value="Unassembled WGS sequence"/>
</dbReference>
<keyword evidence="8 14" id="KW-0169">Cobalamin biosynthesis</keyword>
<keyword evidence="12 14" id="KW-0067">ATP-binding</keyword>
<comment type="catalytic activity">
    <reaction evidence="3">
        <text>adenosylcob(III)inamide + GTP = adenosylcob(III)inamide phosphate + GDP + H(+)</text>
        <dbReference type="Rhea" id="RHEA:15765"/>
        <dbReference type="ChEBI" id="CHEBI:2480"/>
        <dbReference type="ChEBI" id="CHEBI:15378"/>
        <dbReference type="ChEBI" id="CHEBI:37565"/>
        <dbReference type="ChEBI" id="CHEBI:58189"/>
        <dbReference type="ChEBI" id="CHEBI:58502"/>
        <dbReference type="EC" id="2.7.1.156"/>
    </reaction>
</comment>
<comment type="catalytic activity">
    <reaction evidence="1 14">
        <text>adenosylcob(III)inamide + ATP = adenosylcob(III)inamide phosphate + ADP + H(+)</text>
        <dbReference type="Rhea" id="RHEA:15769"/>
        <dbReference type="ChEBI" id="CHEBI:2480"/>
        <dbReference type="ChEBI" id="CHEBI:15378"/>
        <dbReference type="ChEBI" id="CHEBI:30616"/>
        <dbReference type="ChEBI" id="CHEBI:58502"/>
        <dbReference type="ChEBI" id="CHEBI:456216"/>
        <dbReference type="EC" id="2.7.1.156"/>
    </reaction>
</comment>
<evidence type="ECO:0000256" key="16">
    <source>
        <dbReference type="PIRSR" id="PIRSR006135-2"/>
    </source>
</evidence>
<evidence type="ECO:0000313" key="17">
    <source>
        <dbReference type="EMBL" id="EXB05168.1"/>
    </source>
</evidence>
<feature type="binding site" evidence="16">
    <location>
        <position position="82"/>
    </location>
    <ligand>
        <name>GTP</name>
        <dbReference type="ChEBI" id="CHEBI:37565"/>
    </ligand>
</feature>
<dbReference type="SUPFAM" id="SSF52540">
    <property type="entry name" value="P-loop containing nucleoside triphosphate hydrolases"/>
    <property type="match status" value="1"/>
</dbReference>
<feature type="binding site" evidence="16">
    <location>
        <position position="60"/>
    </location>
    <ligand>
        <name>GTP</name>
        <dbReference type="ChEBI" id="CHEBI:37565"/>
    </ligand>
</feature>
<sequence>MLQLILGGARSGKSRLAEQTAISMQLAVTYVATAQALDPEMQSRIVHHQNQRPAHWSLVEEPLFLAKTLQEIDRPNQIILVDCLTLWLTNLLLLEDQNIQQFECEQLLRVLPTLESEIILVSNETGLGVVPLGEISRRFVDEAGRLHQALGQIADKVVFCVAGFPMILKGDK</sequence>